<sequence length="132" mass="13621">MARSATGDGMSEAIIERRPRASYAALEAIGGCFGSAGPARQFGCKTARLAGAVLWVWAAGRPGRCRIGAGVAPTCGEGASVGARPVGSLWEQGLPAMNDNAVQLFDRGAAIAGKPCSHRYQNRGLTVFQSGR</sequence>
<proteinExistence type="predicted"/>
<dbReference type="EMBL" id="CP025738">
    <property type="protein sequence ID" value="AUO47584.1"/>
    <property type="molecule type" value="Genomic_DNA"/>
</dbReference>
<dbReference type="Proteomes" id="UP000235315">
    <property type="component" value="Chromosome"/>
</dbReference>
<evidence type="ECO:0000313" key="1">
    <source>
        <dbReference type="EMBL" id="AUO47584.1"/>
    </source>
</evidence>
<gene>
    <name evidence="1" type="ORF">C1C98_20105</name>
</gene>
<evidence type="ECO:0000313" key="2">
    <source>
        <dbReference type="Proteomes" id="UP000235315"/>
    </source>
</evidence>
<accession>A0ABM6R276</accession>
<protein>
    <submittedName>
        <fullName evidence="1">Uncharacterized protein</fullName>
    </submittedName>
</protein>
<name>A0ABM6R276_PSEO1</name>
<keyword evidence="2" id="KW-1185">Reference proteome</keyword>
<organism evidence="1 2">
    <name type="scientific">Pseudomonas ogarae (strain DSM 112162 / CECT 30235 / F113)</name>
    <dbReference type="NCBI Taxonomy" id="1114970"/>
    <lineage>
        <taxon>Bacteria</taxon>
        <taxon>Pseudomonadati</taxon>
        <taxon>Pseudomonadota</taxon>
        <taxon>Gammaproteobacteria</taxon>
        <taxon>Pseudomonadales</taxon>
        <taxon>Pseudomonadaceae</taxon>
        <taxon>Pseudomonas</taxon>
    </lineage>
</organism>
<reference evidence="1 2" key="1">
    <citation type="submission" date="2018-01" db="EMBL/GenBank/DDBJ databases">
        <title>Tropical forage species Digitaria eriantha prevents oxidative stress under low temperature conditions by the incorporation of polyhydroxybutyrate-producing endophytic bacteria.</title>
        <authorList>
            <person name="Stritzler M."/>
            <person name="Ayub N."/>
        </authorList>
    </citation>
    <scope>NUCLEOTIDE SEQUENCE [LARGE SCALE GENOMIC DNA]</scope>
    <source>
        <strain evidence="1 2">FR1</strain>
    </source>
</reference>